<dbReference type="Proteomes" id="UP001295684">
    <property type="component" value="Unassembled WGS sequence"/>
</dbReference>
<name>A0AAD1UKP0_EUPCR</name>
<dbReference type="GO" id="GO:0046872">
    <property type="term" value="F:metal ion binding"/>
    <property type="evidence" value="ECO:0007669"/>
    <property type="project" value="UniProtKB-KW"/>
</dbReference>
<keyword evidence="10" id="KW-1185">Reference proteome</keyword>
<gene>
    <name evidence="9" type="ORF">ECRASSUSDP1_LOCUS10330</name>
</gene>
<dbReference type="SUPFAM" id="SSF47473">
    <property type="entry name" value="EF-hand"/>
    <property type="match status" value="2"/>
</dbReference>
<dbReference type="InterPro" id="IPR011992">
    <property type="entry name" value="EF-hand-dom_pair"/>
</dbReference>
<dbReference type="GO" id="GO:0005819">
    <property type="term" value="C:spindle"/>
    <property type="evidence" value="ECO:0007669"/>
    <property type="project" value="TreeGrafter"/>
</dbReference>
<evidence type="ECO:0000256" key="6">
    <source>
        <dbReference type="ARBA" id="ARBA00022737"/>
    </source>
</evidence>
<keyword evidence="7" id="KW-0539">Nucleus</keyword>
<dbReference type="CDD" id="cd21505">
    <property type="entry name" value="PPP2R3C"/>
    <property type="match status" value="1"/>
</dbReference>
<evidence type="ECO:0000313" key="9">
    <source>
        <dbReference type="EMBL" id="CAI2369033.1"/>
    </source>
</evidence>
<dbReference type="PANTHER" id="PTHR12085:SF3">
    <property type="entry name" value="SERINE_THREONINE-PROTEIN PHOSPHATASE 2A REGULATORY SUBUNIT B'' SUBUNIT GAMMA"/>
    <property type="match status" value="1"/>
</dbReference>
<dbReference type="Gene3D" id="1.10.238.10">
    <property type="entry name" value="EF-hand"/>
    <property type="match status" value="1"/>
</dbReference>
<dbReference type="GO" id="GO:0005634">
    <property type="term" value="C:nucleus"/>
    <property type="evidence" value="ECO:0007669"/>
    <property type="project" value="UniProtKB-SubCell"/>
</dbReference>
<dbReference type="GO" id="GO:0030865">
    <property type="term" value="P:cortical cytoskeleton organization"/>
    <property type="evidence" value="ECO:0007669"/>
    <property type="project" value="TreeGrafter"/>
</dbReference>
<evidence type="ECO:0000256" key="1">
    <source>
        <dbReference type="ARBA" id="ARBA00004123"/>
    </source>
</evidence>
<dbReference type="GO" id="GO:0000226">
    <property type="term" value="P:microtubule cytoskeleton organization"/>
    <property type="evidence" value="ECO:0007669"/>
    <property type="project" value="TreeGrafter"/>
</dbReference>
<dbReference type="InterPro" id="IPR039865">
    <property type="entry name" value="PPP2R3C"/>
</dbReference>
<dbReference type="GO" id="GO:0035303">
    <property type="term" value="P:regulation of dephosphorylation"/>
    <property type="evidence" value="ECO:0007669"/>
    <property type="project" value="InterPro"/>
</dbReference>
<dbReference type="GO" id="GO:0005737">
    <property type="term" value="C:cytoplasm"/>
    <property type="evidence" value="ECO:0007669"/>
    <property type="project" value="UniProtKB-SubCell"/>
</dbReference>
<dbReference type="Gene3D" id="1.10.238.220">
    <property type="match status" value="1"/>
</dbReference>
<evidence type="ECO:0000313" key="10">
    <source>
        <dbReference type="Proteomes" id="UP001295684"/>
    </source>
</evidence>
<dbReference type="Pfam" id="PF17958">
    <property type="entry name" value="EF-hand_13"/>
    <property type="match status" value="1"/>
</dbReference>
<evidence type="ECO:0000256" key="4">
    <source>
        <dbReference type="ARBA" id="ARBA00022490"/>
    </source>
</evidence>
<protein>
    <recommendedName>
        <fullName evidence="3">Serine/threonine-protein phosphatase 2A regulatory subunit B'' subunit gamma</fullName>
    </recommendedName>
</protein>
<keyword evidence="4" id="KW-0963">Cytoplasm</keyword>
<comment type="caution">
    <text evidence="9">The sequence shown here is derived from an EMBL/GenBank/DDBJ whole genome shotgun (WGS) entry which is preliminary data.</text>
</comment>
<evidence type="ECO:0000256" key="2">
    <source>
        <dbReference type="ARBA" id="ARBA00004496"/>
    </source>
</evidence>
<comment type="subcellular location">
    <subcellularLocation>
        <location evidence="2">Cytoplasm</location>
    </subcellularLocation>
    <subcellularLocation>
        <location evidence="1">Nucleus</location>
    </subcellularLocation>
</comment>
<evidence type="ECO:0000256" key="3">
    <source>
        <dbReference type="ARBA" id="ARBA00022320"/>
    </source>
</evidence>
<evidence type="ECO:0000256" key="5">
    <source>
        <dbReference type="ARBA" id="ARBA00022723"/>
    </source>
</evidence>
<dbReference type="InterPro" id="IPR041534">
    <property type="entry name" value="EF-hand_13"/>
</dbReference>
<evidence type="ECO:0000256" key="7">
    <source>
        <dbReference type="ARBA" id="ARBA00023242"/>
    </source>
</evidence>
<dbReference type="PANTHER" id="PTHR12085">
    <property type="entry name" value="SERINE/THREONINE-PROTEIN PHOSPHATASE 2A REGULATORY SUBUNIT B'' SUBUNIT GAMMA"/>
    <property type="match status" value="1"/>
</dbReference>
<dbReference type="AlphaFoldDB" id="A0AAD1UKP0"/>
<dbReference type="EMBL" id="CAMPGE010010181">
    <property type="protein sequence ID" value="CAI2369033.1"/>
    <property type="molecule type" value="Genomic_DNA"/>
</dbReference>
<accession>A0AAD1UKP0</accession>
<keyword evidence="5" id="KW-0479">Metal-binding</keyword>
<organism evidence="9 10">
    <name type="scientific">Euplotes crassus</name>
    <dbReference type="NCBI Taxonomy" id="5936"/>
    <lineage>
        <taxon>Eukaryota</taxon>
        <taxon>Sar</taxon>
        <taxon>Alveolata</taxon>
        <taxon>Ciliophora</taxon>
        <taxon>Intramacronucleata</taxon>
        <taxon>Spirotrichea</taxon>
        <taxon>Hypotrichia</taxon>
        <taxon>Euplotida</taxon>
        <taxon>Euplotidae</taxon>
        <taxon>Moneuplotes</taxon>
    </lineage>
</organism>
<feature type="domain" description="PP2A regulatory subunit B'' EF-hand" evidence="8">
    <location>
        <begin position="176"/>
        <end position="251"/>
    </location>
</feature>
<reference evidence="9" key="1">
    <citation type="submission" date="2023-07" db="EMBL/GenBank/DDBJ databases">
        <authorList>
            <consortium name="AG Swart"/>
            <person name="Singh M."/>
            <person name="Singh A."/>
            <person name="Seah K."/>
            <person name="Emmerich C."/>
        </authorList>
    </citation>
    <scope>NUCLEOTIDE SEQUENCE</scope>
    <source>
        <strain evidence="9">DP1</strain>
    </source>
</reference>
<sequence>MEKKWVAALKSYNEGKVHKTPAENDKEADIEFLRLLEEERKVEEEKDPSYKTIPRFFYKKPSNENSLYFRVRQEARTRFLQNKTAEVLDKEDLERLWFLLKENVSLPEDGTERINYDQFVYVSSMLPPKCRQFFTSSTFLKFERDEYGRIEIVPFFHYVVRKVNLFQTRIQISLYDSSGYGYLKEKDLENYIFELMPTFPQLQNLQENFYPFYVITAVRKFFFFLDPKRTGKILIKDMLTSPILAELYELRQDRWNMEDAVQNWFSVQSSLRVYDQYLKLDGDHNGMLKKEELAKYSSGLTKIFIDRVFEEYQTFEGEMDYKTFLDFVLAMENKKTSQSIQYFWRILDVYNKGAIDTFVINMFFRNVIEMLENRDKSGFKVDDVKDELWDMIKPEMPKCITCQDLINCGVGEVVISMLTDAKAFYDYDQRESSETDDFDDFNGEEEEE</sequence>
<proteinExistence type="predicted"/>
<evidence type="ECO:0000259" key="8">
    <source>
        <dbReference type="Pfam" id="PF17958"/>
    </source>
</evidence>
<keyword evidence="6" id="KW-0677">Repeat</keyword>